<protein>
    <recommendedName>
        <fullName evidence="5">Saccharopine dehydrogenase</fullName>
    </recommendedName>
</protein>
<gene>
    <name evidence="3" type="ORF">QO010_003261</name>
</gene>
<evidence type="ECO:0000313" key="4">
    <source>
        <dbReference type="Proteomes" id="UP001228905"/>
    </source>
</evidence>
<organism evidence="3 4">
    <name type="scientific">Caulobacter ginsengisoli</name>
    <dbReference type="NCBI Taxonomy" id="400775"/>
    <lineage>
        <taxon>Bacteria</taxon>
        <taxon>Pseudomonadati</taxon>
        <taxon>Pseudomonadota</taxon>
        <taxon>Alphaproteobacteria</taxon>
        <taxon>Caulobacterales</taxon>
        <taxon>Caulobacteraceae</taxon>
        <taxon>Caulobacter</taxon>
    </lineage>
</organism>
<name>A0ABU0ITZ3_9CAUL</name>
<dbReference type="PANTHER" id="PTHR43796:SF2">
    <property type="entry name" value="CARBOXYNORSPERMIDINE SYNTHASE"/>
    <property type="match status" value="1"/>
</dbReference>
<evidence type="ECO:0000313" key="3">
    <source>
        <dbReference type="EMBL" id="MDQ0465472.1"/>
    </source>
</evidence>
<accession>A0ABU0ITZ3</accession>
<dbReference type="EMBL" id="JAUSVS010000007">
    <property type="protein sequence ID" value="MDQ0465472.1"/>
    <property type="molecule type" value="Genomic_DNA"/>
</dbReference>
<dbReference type="PANTHER" id="PTHR43796">
    <property type="entry name" value="CARBOXYNORSPERMIDINE SYNTHASE"/>
    <property type="match status" value="1"/>
</dbReference>
<evidence type="ECO:0000259" key="1">
    <source>
        <dbReference type="Pfam" id="PF03435"/>
    </source>
</evidence>
<keyword evidence="4" id="KW-1185">Reference proteome</keyword>
<dbReference type="Pfam" id="PF13761">
    <property type="entry name" value="DUF4166"/>
    <property type="match status" value="1"/>
</dbReference>
<evidence type="ECO:0008006" key="5">
    <source>
        <dbReference type="Google" id="ProtNLM"/>
    </source>
</evidence>
<dbReference type="InterPro" id="IPR005097">
    <property type="entry name" value="Sacchrp_dh_NADP-bd"/>
</dbReference>
<dbReference type="RefSeq" id="WP_307350829.1">
    <property type="nucleotide sequence ID" value="NZ_JAUSVS010000007.1"/>
</dbReference>
<proteinExistence type="predicted"/>
<feature type="domain" description="Saccharopine dehydrogenase NADP binding" evidence="1">
    <location>
        <begin position="6"/>
        <end position="104"/>
    </location>
</feature>
<comment type="caution">
    <text evidence="3">The sequence shown here is derived from an EMBL/GenBank/DDBJ whole genome shotgun (WGS) entry which is preliminary data.</text>
</comment>
<feature type="domain" description="DUF4166" evidence="2">
    <location>
        <begin position="376"/>
        <end position="532"/>
    </location>
</feature>
<evidence type="ECO:0000259" key="2">
    <source>
        <dbReference type="Pfam" id="PF13761"/>
    </source>
</evidence>
<dbReference type="Gene3D" id="3.40.50.720">
    <property type="entry name" value="NAD(P)-binding Rossmann-like Domain"/>
    <property type="match status" value="1"/>
</dbReference>
<dbReference type="SUPFAM" id="SSF51735">
    <property type="entry name" value="NAD(P)-binding Rossmann-fold domains"/>
    <property type="match status" value="1"/>
</dbReference>
<dbReference type="InterPro" id="IPR025311">
    <property type="entry name" value="DUF4166"/>
</dbReference>
<sequence length="535" mass="56824">MPSHRILLIGATGVFGERLARMIVRWPDATLVLAARRLEPLQALAARLDGPASVETAVFDRTAPEGLAALKPWAVVDAAGPFQSSDYRLPLAALAAGAHYVDLADGRDFVAGFAAAVRPPTGLTAMAGASSTPTLSQAALARMTAGWTAIDAVSAAISPGGQAPRGRSAMAAILAWAGRPVRLFEAGRWTTRPGWSGPVRLRFPFMGNRWVVLADVPDLDAMPARQAPKDSAIFRAGVESPVGVWGLWLGVWLVRLGVVRSLTSLTPLLWRLTGLLTLGASDLGGMVVQAAGRDAEGRAVLARWSLWAEPGEGPSTPAAPAAAVLRGLLDGVPGPPTLDAILAQLRFNCIHTRLDVSWPEARGLVPGALGPGYERLPPTVRAMHAGLTPIRAEGTTLARGSAGLAALVRAVLGLPANGRHPAVVEIVPHPYGEAWVRRFGSGRFASRITPCPDDPGAFEETAGPISFRIRLDPDAAGFTWRLDGWRLGPLPLPRRWAPRVRARSFERDGVYRFRVMIAHPWLGVVFAYAGRLTSP</sequence>
<dbReference type="Pfam" id="PF03435">
    <property type="entry name" value="Sacchrp_dh_NADP"/>
    <property type="match status" value="1"/>
</dbReference>
<dbReference type="Proteomes" id="UP001228905">
    <property type="component" value="Unassembled WGS sequence"/>
</dbReference>
<dbReference type="InterPro" id="IPR036291">
    <property type="entry name" value="NAD(P)-bd_dom_sf"/>
</dbReference>
<reference evidence="3 4" key="1">
    <citation type="submission" date="2023-07" db="EMBL/GenBank/DDBJ databases">
        <title>Genomic Encyclopedia of Type Strains, Phase IV (KMG-IV): sequencing the most valuable type-strain genomes for metagenomic binning, comparative biology and taxonomic classification.</title>
        <authorList>
            <person name="Goeker M."/>
        </authorList>
    </citation>
    <scope>NUCLEOTIDE SEQUENCE [LARGE SCALE GENOMIC DNA]</scope>
    <source>
        <strain evidence="3 4">DSM 18695</strain>
    </source>
</reference>